<dbReference type="STRING" id="114155.A0A4Q9PMG7"/>
<gene>
    <name evidence="1" type="ORF">BD310DRAFT_825821</name>
</gene>
<keyword evidence="2" id="KW-1185">Reference proteome</keyword>
<name>A0A4Q9PMG7_9APHY</name>
<protein>
    <recommendedName>
        <fullName evidence="3">Fungal STAND N-terminal Goodbye domain-containing protein</fullName>
    </recommendedName>
</protein>
<sequence length="150" mass="16538">MTGAVDEAHGAISSRRLLGEHAQDAMEAAEPVADAVKSTSELLQPVLEKVEVFTILVETIGDIHPYAKIASTVLLAGVKVVINQDKRDKAIDGLLEAMDNIYNFANRALQLGDIDKDRKKLLKDMTLQTTQCAYFIRDQAQVKNFCKHIS</sequence>
<reference evidence="1 2" key="1">
    <citation type="submission" date="2019-01" db="EMBL/GenBank/DDBJ databases">
        <title>Draft genome sequences of three monokaryotic isolates of the white-rot basidiomycete fungus Dichomitus squalens.</title>
        <authorList>
            <consortium name="DOE Joint Genome Institute"/>
            <person name="Lopez S.C."/>
            <person name="Andreopoulos B."/>
            <person name="Pangilinan J."/>
            <person name="Lipzen A."/>
            <person name="Riley R."/>
            <person name="Ahrendt S."/>
            <person name="Ng V."/>
            <person name="Barry K."/>
            <person name="Daum C."/>
            <person name="Grigoriev I.V."/>
            <person name="Hilden K.S."/>
            <person name="Makela M.R."/>
            <person name="de Vries R.P."/>
        </authorList>
    </citation>
    <scope>NUCLEOTIDE SEQUENCE [LARGE SCALE GENOMIC DNA]</scope>
    <source>
        <strain evidence="1 2">CBS 464.89</strain>
    </source>
</reference>
<evidence type="ECO:0000313" key="1">
    <source>
        <dbReference type="EMBL" id="TBU55432.1"/>
    </source>
</evidence>
<organism evidence="1 2">
    <name type="scientific">Dichomitus squalens</name>
    <dbReference type="NCBI Taxonomy" id="114155"/>
    <lineage>
        <taxon>Eukaryota</taxon>
        <taxon>Fungi</taxon>
        <taxon>Dikarya</taxon>
        <taxon>Basidiomycota</taxon>
        <taxon>Agaricomycotina</taxon>
        <taxon>Agaricomycetes</taxon>
        <taxon>Polyporales</taxon>
        <taxon>Polyporaceae</taxon>
        <taxon>Dichomitus</taxon>
    </lineage>
</organism>
<evidence type="ECO:0008006" key="3">
    <source>
        <dbReference type="Google" id="ProtNLM"/>
    </source>
</evidence>
<proteinExistence type="predicted"/>
<accession>A0A4Q9PMG7</accession>
<dbReference type="AlphaFoldDB" id="A0A4Q9PMG7"/>
<dbReference type="Proteomes" id="UP000292082">
    <property type="component" value="Unassembled WGS sequence"/>
</dbReference>
<dbReference type="EMBL" id="ML145168">
    <property type="protein sequence ID" value="TBU55432.1"/>
    <property type="molecule type" value="Genomic_DNA"/>
</dbReference>
<evidence type="ECO:0000313" key="2">
    <source>
        <dbReference type="Proteomes" id="UP000292082"/>
    </source>
</evidence>